<protein>
    <submittedName>
        <fullName evidence="1">Uncharacterized protein</fullName>
    </submittedName>
</protein>
<proteinExistence type="predicted"/>
<evidence type="ECO:0000313" key="1">
    <source>
        <dbReference type="EMBL" id="EMI57635.1"/>
    </source>
</evidence>
<reference evidence="1 2" key="1">
    <citation type="journal article" date="2013" name="Mar. Genomics">
        <title>Expression of sulfatases in Rhodopirellula baltica and the diversity of sulfatases in the genus Rhodopirellula.</title>
        <authorList>
            <person name="Wegner C.E."/>
            <person name="Richter-Heitmann T."/>
            <person name="Klindworth A."/>
            <person name="Klockow C."/>
            <person name="Richter M."/>
            <person name="Achstetter T."/>
            <person name="Glockner F.O."/>
            <person name="Harder J."/>
        </authorList>
    </citation>
    <scope>NUCLEOTIDE SEQUENCE [LARGE SCALE GENOMIC DNA]</scope>
    <source>
        <strain evidence="1 2">SM41</strain>
    </source>
</reference>
<organism evidence="1 2">
    <name type="scientific">Rhodopirellula sallentina SM41</name>
    <dbReference type="NCBI Taxonomy" id="1263870"/>
    <lineage>
        <taxon>Bacteria</taxon>
        <taxon>Pseudomonadati</taxon>
        <taxon>Planctomycetota</taxon>
        <taxon>Planctomycetia</taxon>
        <taxon>Pirellulales</taxon>
        <taxon>Pirellulaceae</taxon>
        <taxon>Rhodopirellula</taxon>
    </lineage>
</organism>
<dbReference type="PATRIC" id="fig|1263870.3.peg.1016"/>
<sequence length="49" mass="5258">MNSANLATGIDRVGITQLIGRRGQHAAGVWLAAMFARASASTFSQRLQR</sequence>
<accession>M5U863</accession>
<gene>
    <name evidence="1" type="ORF">RSSM_00930</name>
</gene>
<name>M5U863_9BACT</name>
<dbReference type="AlphaFoldDB" id="M5U863"/>
<dbReference type="Proteomes" id="UP000011885">
    <property type="component" value="Unassembled WGS sequence"/>
</dbReference>
<evidence type="ECO:0000313" key="2">
    <source>
        <dbReference type="Proteomes" id="UP000011885"/>
    </source>
</evidence>
<keyword evidence="2" id="KW-1185">Reference proteome</keyword>
<comment type="caution">
    <text evidence="1">The sequence shown here is derived from an EMBL/GenBank/DDBJ whole genome shotgun (WGS) entry which is preliminary data.</text>
</comment>
<dbReference type="EMBL" id="ANOH01000076">
    <property type="protein sequence ID" value="EMI57635.1"/>
    <property type="molecule type" value="Genomic_DNA"/>
</dbReference>